<organism evidence="3 4">
    <name type="scientific">Oryza sativa subsp. japonica</name>
    <name type="common">Rice</name>
    <dbReference type="NCBI Taxonomy" id="39947"/>
    <lineage>
        <taxon>Eukaryota</taxon>
        <taxon>Viridiplantae</taxon>
        <taxon>Streptophyta</taxon>
        <taxon>Embryophyta</taxon>
        <taxon>Tracheophyta</taxon>
        <taxon>Spermatophyta</taxon>
        <taxon>Magnoliopsida</taxon>
        <taxon>Liliopsida</taxon>
        <taxon>Poales</taxon>
        <taxon>Poaceae</taxon>
        <taxon>BOP clade</taxon>
        <taxon>Oryzoideae</taxon>
        <taxon>Oryzeae</taxon>
        <taxon>Oryzinae</taxon>
        <taxon>Oryza</taxon>
        <taxon>Oryza sativa</taxon>
    </lineage>
</organism>
<evidence type="ECO:0000313" key="2">
    <source>
        <dbReference type="EMBL" id="BAD01262.1"/>
    </source>
</evidence>
<evidence type="ECO:0000256" key="1">
    <source>
        <dbReference type="SAM" id="MobiDB-lite"/>
    </source>
</evidence>
<proteinExistence type="predicted"/>
<reference evidence="3" key="2">
    <citation type="submission" date="2002-08" db="EMBL/GenBank/DDBJ databases">
        <title>Oryza sativa nipponbare(GA3) genomic DNA, chromosome 8, BAC clone:B1047A05.</title>
        <authorList>
            <person name="Sasaki T."/>
            <person name="Matsumoto T."/>
            <person name="Katayose Y."/>
        </authorList>
    </citation>
    <scope>NUCLEOTIDE SEQUENCE</scope>
</reference>
<accession>Q6YYS4</accession>
<feature type="compositionally biased region" description="Gly residues" evidence="1">
    <location>
        <begin position="82"/>
        <end position="98"/>
    </location>
</feature>
<reference evidence="4" key="3">
    <citation type="journal article" date="2005" name="Nature">
        <title>The map-based sequence of the rice genome.</title>
        <authorList>
            <consortium name="International rice genome sequencing project (IRGSP)"/>
            <person name="Matsumoto T."/>
            <person name="Wu J."/>
            <person name="Kanamori H."/>
            <person name="Katayose Y."/>
            <person name="Fujisawa M."/>
            <person name="Namiki N."/>
            <person name="Mizuno H."/>
            <person name="Yamamoto K."/>
            <person name="Antonio B.A."/>
            <person name="Baba T."/>
            <person name="Sakata K."/>
            <person name="Nagamura Y."/>
            <person name="Aoki H."/>
            <person name="Arikawa K."/>
            <person name="Arita K."/>
            <person name="Bito T."/>
            <person name="Chiden Y."/>
            <person name="Fujitsuka N."/>
            <person name="Fukunaka R."/>
            <person name="Hamada M."/>
            <person name="Harada C."/>
            <person name="Hayashi A."/>
            <person name="Hijishita S."/>
            <person name="Honda M."/>
            <person name="Hosokawa S."/>
            <person name="Ichikawa Y."/>
            <person name="Idonuma A."/>
            <person name="Iijima M."/>
            <person name="Ikeda M."/>
            <person name="Ikeno M."/>
            <person name="Ito K."/>
            <person name="Ito S."/>
            <person name="Ito T."/>
            <person name="Ito Y."/>
            <person name="Ito Y."/>
            <person name="Iwabuchi A."/>
            <person name="Kamiya K."/>
            <person name="Karasawa W."/>
            <person name="Kurita K."/>
            <person name="Katagiri S."/>
            <person name="Kikuta A."/>
            <person name="Kobayashi H."/>
            <person name="Kobayashi N."/>
            <person name="Machita K."/>
            <person name="Maehara T."/>
            <person name="Masukawa M."/>
            <person name="Mizubayashi T."/>
            <person name="Mukai Y."/>
            <person name="Nagasaki H."/>
            <person name="Nagata Y."/>
            <person name="Naito S."/>
            <person name="Nakashima M."/>
            <person name="Nakama Y."/>
            <person name="Nakamichi Y."/>
            <person name="Nakamura M."/>
            <person name="Meguro A."/>
            <person name="Negishi M."/>
            <person name="Ohta I."/>
            <person name="Ohta T."/>
            <person name="Okamoto M."/>
            <person name="Ono N."/>
            <person name="Saji S."/>
            <person name="Sakaguchi M."/>
            <person name="Sakai K."/>
            <person name="Shibata M."/>
            <person name="Shimokawa T."/>
            <person name="Song J."/>
            <person name="Takazaki Y."/>
            <person name="Terasawa K."/>
            <person name="Tsugane M."/>
            <person name="Tsuji K."/>
            <person name="Ueda S."/>
            <person name="Waki K."/>
            <person name="Yamagata H."/>
            <person name="Yamamoto M."/>
            <person name="Yamamoto S."/>
            <person name="Yamane H."/>
            <person name="Yoshiki S."/>
            <person name="Yoshihara R."/>
            <person name="Yukawa K."/>
            <person name="Zhong H."/>
            <person name="Yano M."/>
            <person name="Yuan Q."/>
            <person name="Ouyang S."/>
            <person name="Liu J."/>
            <person name="Jones K.M."/>
            <person name="Gansberger K."/>
            <person name="Moffat K."/>
            <person name="Hill J."/>
            <person name="Bera J."/>
            <person name="Fadrosh D."/>
            <person name="Jin S."/>
            <person name="Johri S."/>
            <person name="Kim M."/>
            <person name="Overton L."/>
            <person name="Reardon M."/>
            <person name="Tsitrin T."/>
            <person name="Vuong H."/>
            <person name="Weaver B."/>
            <person name="Ciecko A."/>
            <person name="Tallon L."/>
            <person name="Jackson J."/>
            <person name="Pai G."/>
            <person name="Aken S.V."/>
            <person name="Utterback T."/>
            <person name="Reidmuller S."/>
            <person name="Feldblyum T."/>
            <person name="Hsiao J."/>
            <person name="Zismann V."/>
            <person name="Iobst S."/>
            <person name="de Vazeille A.R."/>
            <person name="Buell C.R."/>
            <person name="Ying K."/>
            <person name="Li Y."/>
            <person name="Lu T."/>
            <person name="Huang Y."/>
            <person name="Zhao Q."/>
            <person name="Feng Q."/>
            <person name="Zhang L."/>
            <person name="Zhu J."/>
            <person name="Weng Q."/>
            <person name="Mu J."/>
            <person name="Lu Y."/>
            <person name="Fan D."/>
            <person name="Liu Y."/>
            <person name="Guan J."/>
            <person name="Zhang Y."/>
            <person name="Yu S."/>
            <person name="Liu X."/>
            <person name="Zhang Y."/>
            <person name="Hong G."/>
            <person name="Han B."/>
            <person name="Choisne N."/>
            <person name="Demange N."/>
            <person name="Orjeda G."/>
            <person name="Samain S."/>
            <person name="Cattolico L."/>
            <person name="Pelletier E."/>
            <person name="Couloux A."/>
            <person name="Segurens B."/>
            <person name="Wincker P."/>
            <person name="D'Hont A."/>
            <person name="Scarpelli C."/>
            <person name="Weissenbach J."/>
            <person name="Salanoubat M."/>
            <person name="Quetier F."/>
            <person name="Yu Y."/>
            <person name="Kim H.R."/>
            <person name="Rambo T."/>
            <person name="Currie J."/>
            <person name="Collura K."/>
            <person name="Luo M."/>
            <person name="Yang T."/>
            <person name="Ammiraju J.S.S."/>
            <person name="Engler F."/>
            <person name="Soderlund C."/>
            <person name="Wing R.A."/>
            <person name="Palmer L.E."/>
            <person name="de la Bastide M."/>
            <person name="Spiegel L."/>
            <person name="Nascimento L."/>
            <person name="Zutavern T."/>
            <person name="O'Shaughnessy A."/>
            <person name="Dike S."/>
            <person name="Dedhia N."/>
            <person name="Preston R."/>
            <person name="Balija V."/>
            <person name="McCombie W.R."/>
            <person name="Chow T."/>
            <person name="Chen H."/>
            <person name="Chung M."/>
            <person name="Chen C."/>
            <person name="Shaw J."/>
            <person name="Wu H."/>
            <person name="Hsiao K."/>
            <person name="Chao Y."/>
            <person name="Chu M."/>
            <person name="Cheng C."/>
            <person name="Hour A."/>
            <person name="Lee P."/>
            <person name="Lin S."/>
            <person name="Lin Y."/>
            <person name="Liou J."/>
            <person name="Liu S."/>
            <person name="Hsing Y."/>
            <person name="Raghuvanshi S."/>
            <person name="Mohanty A."/>
            <person name="Bharti A.K."/>
            <person name="Gaur A."/>
            <person name="Gupta V."/>
            <person name="Kumar D."/>
            <person name="Ravi V."/>
            <person name="Vij S."/>
            <person name="Kapur A."/>
            <person name="Khurana P."/>
            <person name="Khurana P."/>
            <person name="Khurana J.P."/>
            <person name="Tyagi A.K."/>
            <person name="Gaikwad K."/>
            <person name="Singh A."/>
            <person name="Dalal V."/>
            <person name="Srivastava S."/>
            <person name="Dixit A."/>
            <person name="Pal A.K."/>
            <person name="Ghazi I.A."/>
            <person name="Yadav M."/>
            <person name="Pandit A."/>
            <person name="Bhargava A."/>
            <person name="Sureshbabu K."/>
            <person name="Batra K."/>
            <person name="Sharma T.R."/>
            <person name="Mohapatra T."/>
            <person name="Singh N.K."/>
            <person name="Messing J."/>
            <person name="Nelson A.B."/>
            <person name="Fuks G."/>
            <person name="Kavchok S."/>
            <person name="Keizer G."/>
            <person name="Linton E."/>
            <person name="Llaca V."/>
            <person name="Song R."/>
            <person name="Tanyolac B."/>
            <person name="Young S."/>
            <person name="Ho-Il K."/>
            <person name="Hahn J.H."/>
            <person name="Sangsakoo G."/>
            <person name="Vanavichit A."/>
            <person name="de Mattos Luiz.A.T."/>
            <person name="Zimmer P.D."/>
            <person name="Malone G."/>
            <person name="Dellagostin O."/>
            <person name="de Oliveira A.C."/>
            <person name="Bevan M."/>
            <person name="Bancroft I."/>
            <person name="Minx P."/>
            <person name="Cordum H."/>
            <person name="Wilson R."/>
            <person name="Cheng Z."/>
            <person name="Jin W."/>
            <person name="Jiang J."/>
            <person name="Leong S.A."/>
            <person name="Iwama H."/>
            <person name="Gojobori T."/>
            <person name="Itoh T."/>
            <person name="Niimura Y."/>
            <person name="Fujii Y."/>
            <person name="Habara T."/>
            <person name="Sakai H."/>
            <person name="Sato Y."/>
            <person name="Wilson G."/>
            <person name="Kumar K."/>
            <person name="McCouch S."/>
            <person name="Juretic N."/>
            <person name="Hoen D."/>
            <person name="Wright S."/>
            <person name="Bruskiewich R."/>
            <person name="Bureau T."/>
            <person name="Miyao A."/>
            <person name="Hirochika H."/>
            <person name="Nishikawa T."/>
            <person name="Kadowaki K."/>
            <person name="Sugiura M."/>
            <person name="Burr B."/>
            <person name="Sasaki T."/>
        </authorList>
    </citation>
    <scope>NUCLEOTIDE SEQUENCE [LARGE SCALE GENOMIC DNA]</scope>
    <source>
        <strain evidence="4">cv. Nipponbare</strain>
    </source>
</reference>
<dbReference type="EMBL" id="AP004559">
    <property type="protein sequence ID" value="BAD01262.1"/>
    <property type="molecule type" value="Genomic_DNA"/>
</dbReference>
<feature type="region of interest" description="Disordered" evidence="1">
    <location>
        <begin position="1"/>
        <end position="98"/>
    </location>
</feature>
<dbReference type="EMBL" id="AP005603">
    <property type="protein sequence ID" value="BAD03788.1"/>
    <property type="molecule type" value="Genomic_DNA"/>
</dbReference>
<feature type="compositionally biased region" description="Low complexity" evidence="1">
    <location>
        <begin position="57"/>
        <end position="68"/>
    </location>
</feature>
<gene>
    <name evidence="3" type="ORF">B1047A05.2</name>
    <name evidence="2" type="ORF">P0461A06.34</name>
</gene>
<dbReference type="AlphaFoldDB" id="Q6YYS4"/>
<feature type="compositionally biased region" description="Low complexity" evidence="1">
    <location>
        <begin position="9"/>
        <end position="23"/>
    </location>
</feature>
<reference evidence="4" key="4">
    <citation type="journal article" date="2008" name="Nucleic Acids Res.">
        <title>The rice annotation project database (RAP-DB): 2008 update.</title>
        <authorList>
            <consortium name="The rice annotation project (RAP)"/>
        </authorList>
    </citation>
    <scope>GENOME REANNOTATION</scope>
    <source>
        <strain evidence="4">cv. Nipponbare</strain>
    </source>
</reference>
<name>Q6YYS4_ORYSJ</name>
<evidence type="ECO:0000313" key="3">
    <source>
        <dbReference type="EMBL" id="BAD03788.1"/>
    </source>
</evidence>
<reference evidence="2" key="1">
    <citation type="submission" date="2001-12" db="EMBL/GenBank/DDBJ databases">
        <title>Oryza sativa nipponbare(GA3) genomic DNA, chromosome 8, PAC clone:P0461A06.</title>
        <authorList>
            <person name="Sasaki T."/>
            <person name="Matsumoto T."/>
            <person name="Yamamoto K."/>
        </authorList>
    </citation>
    <scope>NUCLEOTIDE SEQUENCE</scope>
</reference>
<dbReference type="Proteomes" id="UP000000763">
    <property type="component" value="Chromosome 8"/>
</dbReference>
<evidence type="ECO:0000313" key="4">
    <source>
        <dbReference type="Proteomes" id="UP000000763"/>
    </source>
</evidence>
<sequence length="98" mass="9072">MEAATAPSARGEVAVAGAGGEPAEAWRLEGIPRRPNGWRGGGDVLPSSSSGGRGVGDRSAAARGATAARGGGGDDLPSARSGGRGGSGGGEGSATAGG</sequence>
<protein>
    <submittedName>
        <fullName evidence="3">Uncharacterized protein</fullName>
    </submittedName>
</protein>